<dbReference type="AlphaFoldDB" id="A0A8T9CEG2"/>
<name>A0A8T9CEG2_9HELO</name>
<keyword evidence="5 6" id="KW-0408">Iron</keyword>
<keyword evidence="3 6" id="KW-0349">Heme</keyword>
<dbReference type="Proteomes" id="UP000469558">
    <property type="component" value="Unassembled WGS sequence"/>
</dbReference>
<protein>
    <submittedName>
        <fullName evidence="10">Eburicol 14-alpha-demethylase</fullName>
    </submittedName>
</protein>
<keyword evidence="7" id="KW-0560">Oxidoreductase</keyword>
<organism evidence="10 11">
    <name type="scientific">Lachnellula suecica</name>
    <dbReference type="NCBI Taxonomy" id="602035"/>
    <lineage>
        <taxon>Eukaryota</taxon>
        <taxon>Fungi</taxon>
        <taxon>Dikarya</taxon>
        <taxon>Ascomycota</taxon>
        <taxon>Pezizomycotina</taxon>
        <taxon>Leotiomycetes</taxon>
        <taxon>Helotiales</taxon>
        <taxon>Lachnaceae</taxon>
        <taxon>Lachnellula</taxon>
    </lineage>
</organism>
<sequence>MGQETRLPPAMVFSSSVPVIAQMFLIPAAFLIIFVVRHVLLQLMFVNKFEPPVVFSWLPLFGSTIDYGMDPYKFYSKCQTKYGDIFTFVLIGKKHTVCLGPEGNNFVLNSSLAETSAADIYRALTVPIFGKDVCYDCSPAKFMEQKKFIKYNLTPDKLQRYIPLFFQETRDYVQKAICFQGNEGTFDVVENMSPLTLYTASATLQGKEVRQKLNGRLAELYHDLDKSFIPINFAFPGLPLPVNRQRDRAHKEIVSIYKSIIHARKTDSKSDKDATEDDMIGNLMQSAYKDGTPVADHEIAHTMIGLLMAGQHNTYSVASWILFRLATRPELQQELYEEQRSVFGFELNLEASVEDIERLSLHKMVARETLRLHEPIHSMLRAVKSPLTITTKLPKSSASITYRVPTTHVLMAAPGMSGRSEEYFTDPEEWEPRRWETSTESSDTTKPAPGLLKTPQGANSPYLPFGAGRHRCVGESFAYLQLCTMTAYFVHHFTFENPPGVEGIPLTDFSSMITRPVVPARLVWKRRVRN</sequence>
<feature type="region of interest" description="Disordered" evidence="8">
    <location>
        <begin position="419"/>
        <end position="457"/>
    </location>
</feature>
<evidence type="ECO:0000256" key="5">
    <source>
        <dbReference type="ARBA" id="ARBA00023004"/>
    </source>
</evidence>
<keyword evidence="4 6" id="KW-0479">Metal-binding</keyword>
<gene>
    <name evidence="10" type="primary">CYP51_0</name>
    <name evidence="10" type="ORF">LSUE1_G003607</name>
</gene>
<dbReference type="PRINTS" id="PR00385">
    <property type="entry name" value="P450"/>
</dbReference>
<feature type="binding site" description="axial binding residue" evidence="6">
    <location>
        <position position="472"/>
    </location>
    <ligand>
        <name>heme</name>
        <dbReference type="ChEBI" id="CHEBI:30413"/>
    </ligand>
    <ligandPart>
        <name>Fe</name>
        <dbReference type="ChEBI" id="CHEBI:18248"/>
    </ligandPart>
</feature>
<dbReference type="PRINTS" id="PR00465">
    <property type="entry name" value="EP450IV"/>
</dbReference>
<evidence type="ECO:0000256" key="4">
    <source>
        <dbReference type="ARBA" id="ARBA00022723"/>
    </source>
</evidence>
<dbReference type="Pfam" id="PF00067">
    <property type="entry name" value="p450"/>
    <property type="match status" value="1"/>
</dbReference>
<keyword evidence="9" id="KW-0472">Membrane</keyword>
<dbReference type="InterPro" id="IPR002403">
    <property type="entry name" value="Cyt_P450_E_grp-IV"/>
</dbReference>
<dbReference type="GO" id="GO:0020037">
    <property type="term" value="F:heme binding"/>
    <property type="evidence" value="ECO:0007669"/>
    <property type="project" value="InterPro"/>
</dbReference>
<dbReference type="GO" id="GO:0004497">
    <property type="term" value="F:monooxygenase activity"/>
    <property type="evidence" value="ECO:0007669"/>
    <property type="project" value="UniProtKB-KW"/>
</dbReference>
<dbReference type="CDD" id="cd11042">
    <property type="entry name" value="CYP51-like"/>
    <property type="match status" value="1"/>
</dbReference>
<keyword evidence="9" id="KW-0812">Transmembrane</keyword>
<keyword evidence="11" id="KW-1185">Reference proteome</keyword>
<evidence type="ECO:0000313" key="10">
    <source>
        <dbReference type="EMBL" id="TVY83562.1"/>
    </source>
</evidence>
<proteinExistence type="inferred from homology"/>
<dbReference type="PROSITE" id="PS00086">
    <property type="entry name" value="CYTOCHROME_P450"/>
    <property type="match status" value="1"/>
</dbReference>
<evidence type="ECO:0000256" key="1">
    <source>
        <dbReference type="ARBA" id="ARBA00001971"/>
    </source>
</evidence>
<evidence type="ECO:0000256" key="8">
    <source>
        <dbReference type="SAM" id="MobiDB-lite"/>
    </source>
</evidence>
<feature type="transmembrane region" description="Helical" evidence="9">
    <location>
        <begin position="20"/>
        <end position="40"/>
    </location>
</feature>
<evidence type="ECO:0000256" key="2">
    <source>
        <dbReference type="ARBA" id="ARBA00010617"/>
    </source>
</evidence>
<comment type="similarity">
    <text evidence="2 7">Belongs to the cytochrome P450 family.</text>
</comment>
<comment type="caution">
    <text evidence="10">The sequence shown here is derived from an EMBL/GenBank/DDBJ whole genome shotgun (WGS) entry which is preliminary data.</text>
</comment>
<dbReference type="GO" id="GO:0005506">
    <property type="term" value="F:iron ion binding"/>
    <property type="evidence" value="ECO:0007669"/>
    <property type="project" value="InterPro"/>
</dbReference>
<keyword evidence="9" id="KW-1133">Transmembrane helix</keyword>
<dbReference type="GO" id="GO:0016705">
    <property type="term" value="F:oxidoreductase activity, acting on paired donors, with incorporation or reduction of molecular oxygen"/>
    <property type="evidence" value="ECO:0007669"/>
    <property type="project" value="InterPro"/>
</dbReference>
<dbReference type="OrthoDB" id="1055148at2759"/>
<dbReference type="EMBL" id="QGMK01000178">
    <property type="protein sequence ID" value="TVY83562.1"/>
    <property type="molecule type" value="Genomic_DNA"/>
</dbReference>
<dbReference type="InterPro" id="IPR017972">
    <property type="entry name" value="Cyt_P450_CS"/>
</dbReference>
<evidence type="ECO:0000256" key="9">
    <source>
        <dbReference type="SAM" id="Phobius"/>
    </source>
</evidence>
<evidence type="ECO:0000313" key="11">
    <source>
        <dbReference type="Proteomes" id="UP000469558"/>
    </source>
</evidence>
<dbReference type="InterPro" id="IPR001128">
    <property type="entry name" value="Cyt_P450"/>
</dbReference>
<dbReference type="InterPro" id="IPR050529">
    <property type="entry name" value="CYP450_sterol_14alpha_dmase"/>
</dbReference>
<dbReference type="SUPFAM" id="SSF48264">
    <property type="entry name" value="Cytochrome P450"/>
    <property type="match status" value="1"/>
</dbReference>
<comment type="cofactor">
    <cofactor evidence="1 6">
        <name>heme</name>
        <dbReference type="ChEBI" id="CHEBI:30413"/>
    </cofactor>
</comment>
<dbReference type="PANTHER" id="PTHR24304:SF2">
    <property type="entry name" value="24-HYDROXYCHOLESTEROL 7-ALPHA-HYDROXYLASE"/>
    <property type="match status" value="1"/>
</dbReference>
<evidence type="ECO:0000256" key="3">
    <source>
        <dbReference type="ARBA" id="ARBA00022617"/>
    </source>
</evidence>
<dbReference type="Gene3D" id="1.10.630.10">
    <property type="entry name" value="Cytochrome P450"/>
    <property type="match status" value="1"/>
</dbReference>
<evidence type="ECO:0000256" key="7">
    <source>
        <dbReference type="RuleBase" id="RU000461"/>
    </source>
</evidence>
<dbReference type="InterPro" id="IPR036396">
    <property type="entry name" value="Cyt_P450_sf"/>
</dbReference>
<keyword evidence="7" id="KW-0503">Monooxygenase</keyword>
<evidence type="ECO:0000256" key="6">
    <source>
        <dbReference type="PIRSR" id="PIRSR602403-1"/>
    </source>
</evidence>
<reference evidence="10 11" key="1">
    <citation type="submission" date="2018-05" db="EMBL/GenBank/DDBJ databases">
        <title>Genome sequencing and assembly of the regulated plant pathogen Lachnellula willkommii and related sister species for the development of diagnostic species identification markers.</title>
        <authorList>
            <person name="Giroux E."/>
            <person name="Bilodeau G."/>
        </authorList>
    </citation>
    <scope>NUCLEOTIDE SEQUENCE [LARGE SCALE GENOMIC DNA]</scope>
    <source>
        <strain evidence="10 11">CBS 268.59</strain>
    </source>
</reference>
<dbReference type="PANTHER" id="PTHR24304">
    <property type="entry name" value="CYTOCHROME P450 FAMILY 7"/>
    <property type="match status" value="1"/>
</dbReference>
<accession>A0A8T9CEG2</accession>